<dbReference type="SUPFAM" id="SSF52172">
    <property type="entry name" value="CheY-like"/>
    <property type="match status" value="1"/>
</dbReference>
<dbReference type="Gene3D" id="2.40.50.1020">
    <property type="entry name" value="LytTr DNA-binding domain"/>
    <property type="match status" value="1"/>
</dbReference>
<sequence>MSFKIQIVEEDRVSWNLLKFKIESVTDSQLQFLEYCSSMEQAIGAIFMHRPDILIFDLKLLKNREFEIIENLINQKILRVKIMVTASPNQLSQLQNIIDIGVTSLIMKPINSNDLRKSMGRVIGLLHEDAKDIIEDHFITLKANRSLLYVNQRDILFVESNRNICEITFKDGTQKTVNENITFIDQRIHLKELVRIDKSTIINISKIVYLDSDVFNKECKLKLSNGNEINKSLSKIGMTRLYKIVSNNRKNEGRIVF</sequence>
<dbReference type="PROSITE" id="PS50930">
    <property type="entry name" value="HTH_LYTTR"/>
    <property type="match status" value="1"/>
</dbReference>
<evidence type="ECO:0000313" key="5">
    <source>
        <dbReference type="Proteomes" id="UP000198757"/>
    </source>
</evidence>
<organism evidence="4 5">
    <name type="scientific">Niabella drilacis (strain DSM 25811 / CCM 8410 / CCUG 62505 / LMG 26954 / E90)</name>
    <dbReference type="NCBI Taxonomy" id="1285928"/>
    <lineage>
        <taxon>Bacteria</taxon>
        <taxon>Pseudomonadati</taxon>
        <taxon>Bacteroidota</taxon>
        <taxon>Chitinophagia</taxon>
        <taxon>Chitinophagales</taxon>
        <taxon>Chitinophagaceae</taxon>
        <taxon>Niabella</taxon>
    </lineage>
</organism>
<feature type="domain" description="HTH LytTR-type" evidence="3">
    <location>
        <begin position="139"/>
        <end position="235"/>
    </location>
</feature>
<keyword evidence="5" id="KW-1185">Reference proteome</keyword>
<dbReference type="SMART" id="SM00850">
    <property type="entry name" value="LytTR"/>
    <property type="match status" value="1"/>
</dbReference>
<dbReference type="Gene3D" id="3.40.50.2300">
    <property type="match status" value="1"/>
</dbReference>
<keyword evidence="1" id="KW-0597">Phosphoprotein</keyword>
<proteinExistence type="predicted"/>
<protein>
    <submittedName>
        <fullName evidence="4">Two component transcriptional regulator, LytTR family</fullName>
    </submittedName>
</protein>
<dbReference type="GO" id="GO:0003677">
    <property type="term" value="F:DNA binding"/>
    <property type="evidence" value="ECO:0007669"/>
    <property type="project" value="InterPro"/>
</dbReference>
<reference evidence="5" key="1">
    <citation type="submission" date="2016-10" db="EMBL/GenBank/DDBJ databases">
        <authorList>
            <person name="Varghese N."/>
            <person name="Submissions S."/>
        </authorList>
    </citation>
    <scope>NUCLEOTIDE SEQUENCE [LARGE SCALE GENOMIC DNA]</scope>
    <source>
        <strain evidence="5">DSM 25811 / CCM 8410 / LMG 26954 / E90</strain>
    </source>
</reference>
<dbReference type="EMBL" id="FMZO01000017">
    <property type="protein sequence ID" value="SDD97678.1"/>
    <property type="molecule type" value="Genomic_DNA"/>
</dbReference>
<dbReference type="OrthoDB" id="642505at2"/>
<dbReference type="Pfam" id="PF00072">
    <property type="entry name" value="Response_reg"/>
    <property type="match status" value="1"/>
</dbReference>
<dbReference type="STRING" id="1285928.SAMN04487894_11758"/>
<gene>
    <name evidence="4" type="ORF">SAMN04487894_11758</name>
</gene>
<evidence type="ECO:0000256" key="1">
    <source>
        <dbReference type="PROSITE-ProRule" id="PRU00169"/>
    </source>
</evidence>
<dbReference type="Pfam" id="PF04397">
    <property type="entry name" value="LytTR"/>
    <property type="match status" value="1"/>
</dbReference>
<feature type="modified residue" description="4-aspartylphosphate" evidence="1">
    <location>
        <position position="57"/>
    </location>
</feature>
<dbReference type="PROSITE" id="PS50110">
    <property type="entry name" value="RESPONSE_REGULATORY"/>
    <property type="match status" value="1"/>
</dbReference>
<dbReference type="RefSeq" id="WP_090392404.1">
    <property type="nucleotide sequence ID" value="NZ_FMZO01000017.1"/>
</dbReference>
<dbReference type="InterPro" id="IPR011006">
    <property type="entry name" value="CheY-like_superfamily"/>
</dbReference>
<evidence type="ECO:0000259" key="2">
    <source>
        <dbReference type="PROSITE" id="PS50110"/>
    </source>
</evidence>
<accession>A0A1G6Z4Y8</accession>
<dbReference type="InterPro" id="IPR007492">
    <property type="entry name" value="LytTR_DNA-bd_dom"/>
</dbReference>
<dbReference type="InterPro" id="IPR001789">
    <property type="entry name" value="Sig_transdc_resp-reg_receiver"/>
</dbReference>
<evidence type="ECO:0000259" key="3">
    <source>
        <dbReference type="PROSITE" id="PS50930"/>
    </source>
</evidence>
<dbReference type="Proteomes" id="UP000198757">
    <property type="component" value="Unassembled WGS sequence"/>
</dbReference>
<dbReference type="AlphaFoldDB" id="A0A1G6Z4Y8"/>
<dbReference type="GO" id="GO:0000160">
    <property type="term" value="P:phosphorelay signal transduction system"/>
    <property type="evidence" value="ECO:0007669"/>
    <property type="project" value="InterPro"/>
</dbReference>
<name>A0A1G6Z4Y8_NIADE</name>
<feature type="domain" description="Response regulatory" evidence="2">
    <location>
        <begin position="4"/>
        <end position="123"/>
    </location>
</feature>
<evidence type="ECO:0000313" key="4">
    <source>
        <dbReference type="EMBL" id="SDD97678.1"/>
    </source>
</evidence>